<evidence type="ECO:0000256" key="2">
    <source>
        <dbReference type="ARBA" id="ARBA00023172"/>
    </source>
</evidence>
<protein>
    <submittedName>
        <fullName evidence="3">DNA recombination protein RmuC</fullName>
    </submittedName>
</protein>
<sequence length="341" mass="38254">MQVAEFYDILLPITVLAVLGYVILKQRNAESRIEEVSRKFEDLNRSLPEWVEGAVAKTFQNSAGVFESLFASAITKNSEVIKGAFATSLKELGIQEDLGKLSEASADLKAITSDLKTMFQVKHARAKFGELQLESLLKDIFPASRIQFQKNIGVGIPDACILVEDGRYLCIDSKFPLENFRKYSEANSESEKEKYWRDFIKDVKNHIEEIRKKYVGKESTLDFAFMFVPSDAIFHHLVSESPDIAVEASKAGVILTSPSVLPAYLSLISARIKAEEISKRADEIQNKINVLGSYINDVDSRFETLSRHVSNAYSNLSKVQQSIASLKGYYSTIAKLEEVEE</sequence>
<dbReference type="Proteomes" id="UP001492541">
    <property type="component" value="Chromosome"/>
</dbReference>
<reference evidence="3 4" key="1">
    <citation type="submission" date="2021-11" db="EMBL/GenBank/DDBJ databases">
        <title>Whole genome of Geoglobus acetivorans.</title>
        <authorList>
            <person name="Liu D."/>
        </authorList>
    </citation>
    <scope>NUCLEOTIDE SEQUENCE [LARGE SCALE GENOMIC DNA]</scope>
    <source>
        <strain evidence="3 4">SBH6</strain>
    </source>
</reference>
<evidence type="ECO:0000256" key="1">
    <source>
        <dbReference type="ARBA" id="ARBA00023054"/>
    </source>
</evidence>
<dbReference type="Pfam" id="PF02646">
    <property type="entry name" value="RmuC"/>
    <property type="match status" value="1"/>
</dbReference>
<organism evidence="3 4">
    <name type="scientific">Geoglobus acetivorans</name>
    <dbReference type="NCBI Taxonomy" id="565033"/>
    <lineage>
        <taxon>Archaea</taxon>
        <taxon>Methanobacteriati</taxon>
        <taxon>Methanobacteriota</taxon>
        <taxon>Archaeoglobi</taxon>
        <taxon>Archaeoglobales</taxon>
        <taxon>Archaeoglobaceae</taxon>
        <taxon>Geoglobus</taxon>
    </lineage>
</organism>
<dbReference type="PANTHER" id="PTHR30563">
    <property type="entry name" value="DNA RECOMBINATION PROTEIN RMUC"/>
    <property type="match status" value="1"/>
</dbReference>
<dbReference type="RefSeq" id="WP_193808168.1">
    <property type="nucleotide sequence ID" value="NZ_CP087714.1"/>
</dbReference>
<keyword evidence="2" id="KW-0233">DNA recombination</keyword>
<dbReference type="EMBL" id="CP087714">
    <property type="protein sequence ID" value="XAT63010.1"/>
    <property type="molecule type" value="Genomic_DNA"/>
</dbReference>
<name>A0ABZ3H076_GEOAI</name>
<proteinExistence type="predicted"/>
<accession>A0ABZ3H076</accession>
<keyword evidence="1" id="KW-0175">Coiled coil</keyword>
<gene>
    <name evidence="3" type="ORF">LPQ35_07040</name>
</gene>
<keyword evidence="4" id="KW-1185">Reference proteome</keyword>
<dbReference type="InterPro" id="IPR003798">
    <property type="entry name" value="DNA_recombination_RmuC"/>
</dbReference>
<evidence type="ECO:0000313" key="3">
    <source>
        <dbReference type="EMBL" id="XAT63010.1"/>
    </source>
</evidence>
<dbReference type="GeneID" id="90449431"/>
<dbReference type="PANTHER" id="PTHR30563:SF0">
    <property type="entry name" value="DNA RECOMBINATION PROTEIN RMUC"/>
    <property type="match status" value="1"/>
</dbReference>
<evidence type="ECO:0000313" key="4">
    <source>
        <dbReference type="Proteomes" id="UP001492541"/>
    </source>
</evidence>